<feature type="non-terminal residue" evidence="1">
    <location>
        <position position="131"/>
    </location>
</feature>
<gene>
    <name evidence="1" type="ORF">X777_15588</name>
</gene>
<dbReference type="Proteomes" id="UP000053097">
    <property type="component" value="Unassembled WGS sequence"/>
</dbReference>
<name>A0A026VV99_OOCBI</name>
<organism evidence="1 2">
    <name type="scientific">Ooceraea biroi</name>
    <name type="common">Clonal raider ant</name>
    <name type="synonym">Cerapachys biroi</name>
    <dbReference type="NCBI Taxonomy" id="2015173"/>
    <lineage>
        <taxon>Eukaryota</taxon>
        <taxon>Metazoa</taxon>
        <taxon>Ecdysozoa</taxon>
        <taxon>Arthropoda</taxon>
        <taxon>Hexapoda</taxon>
        <taxon>Insecta</taxon>
        <taxon>Pterygota</taxon>
        <taxon>Neoptera</taxon>
        <taxon>Endopterygota</taxon>
        <taxon>Hymenoptera</taxon>
        <taxon>Apocrita</taxon>
        <taxon>Aculeata</taxon>
        <taxon>Formicoidea</taxon>
        <taxon>Formicidae</taxon>
        <taxon>Dorylinae</taxon>
        <taxon>Ooceraea</taxon>
    </lineage>
</organism>
<keyword evidence="2" id="KW-1185">Reference proteome</keyword>
<protein>
    <submittedName>
        <fullName evidence="1">Uncharacterized protein</fullName>
    </submittedName>
</protein>
<proteinExistence type="predicted"/>
<evidence type="ECO:0000313" key="1">
    <source>
        <dbReference type="EMBL" id="EZA47461.1"/>
    </source>
</evidence>
<reference evidence="1 2" key="1">
    <citation type="journal article" date="2014" name="Curr. Biol.">
        <title>The genome of the clonal raider ant Cerapachys biroi.</title>
        <authorList>
            <person name="Oxley P.R."/>
            <person name="Ji L."/>
            <person name="Fetter-Pruneda I."/>
            <person name="McKenzie S.K."/>
            <person name="Li C."/>
            <person name="Hu H."/>
            <person name="Zhang G."/>
            <person name="Kronauer D.J."/>
        </authorList>
    </citation>
    <scope>NUCLEOTIDE SEQUENCE [LARGE SCALE GENOMIC DNA]</scope>
</reference>
<evidence type="ECO:0000313" key="2">
    <source>
        <dbReference type="Proteomes" id="UP000053097"/>
    </source>
</evidence>
<dbReference type="EMBL" id="KK107847">
    <property type="protein sequence ID" value="EZA47461.1"/>
    <property type="molecule type" value="Genomic_DNA"/>
</dbReference>
<accession>A0A026VV99</accession>
<sequence length="131" mass="14130">RRICRAKCLDAADDEESGREGCNGEAEVTGNGLYEGRRRSRCSGKKSASRSSGRFAMRFKSCHTPAVARLARLSCTTVRRTSGQAWLHPGYPALPAAWQPRKIVVAMASGEVKRGTGSRRGIACGISETSE</sequence>
<dbReference type="AlphaFoldDB" id="A0A026VV99"/>
<feature type="non-terminal residue" evidence="1">
    <location>
        <position position="1"/>
    </location>
</feature>